<keyword evidence="3" id="KW-1185">Reference proteome</keyword>
<evidence type="ECO:0000313" key="2">
    <source>
        <dbReference type="EMBL" id="KIK07097.1"/>
    </source>
</evidence>
<feature type="region of interest" description="Disordered" evidence="1">
    <location>
        <begin position="65"/>
        <end position="119"/>
    </location>
</feature>
<dbReference type="HOGENOM" id="CLU_113835_0_0_1"/>
<evidence type="ECO:0000313" key="3">
    <source>
        <dbReference type="Proteomes" id="UP000054477"/>
    </source>
</evidence>
<dbReference type="EMBL" id="KN838549">
    <property type="protein sequence ID" value="KIK07097.1"/>
    <property type="molecule type" value="Genomic_DNA"/>
</dbReference>
<name>A0A0C9YA40_9AGAR</name>
<feature type="compositionally biased region" description="Low complexity" evidence="1">
    <location>
        <begin position="147"/>
        <end position="159"/>
    </location>
</feature>
<accession>A0A0C9YA40</accession>
<organism evidence="2 3">
    <name type="scientific">Laccaria amethystina LaAM-08-1</name>
    <dbReference type="NCBI Taxonomy" id="1095629"/>
    <lineage>
        <taxon>Eukaryota</taxon>
        <taxon>Fungi</taxon>
        <taxon>Dikarya</taxon>
        <taxon>Basidiomycota</taxon>
        <taxon>Agaricomycotina</taxon>
        <taxon>Agaricomycetes</taxon>
        <taxon>Agaricomycetidae</taxon>
        <taxon>Agaricales</taxon>
        <taxon>Agaricineae</taxon>
        <taxon>Hydnangiaceae</taxon>
        <taxon>Laccaria</taxon>
    </lineage>
</organism>
<reference evidence="2 3" key="1">
    <citation type="submission" date="2014-04" db="EMBL/GenBank/DDBJ databases">
        <authorList>
            <consortium name="DOE Joint Genome Institute"/>
            <person name="Kuo A."/>
            <person name="Kohler A."/>
            <person name="Nagy L.G."/>
            <person name="Floudas D."/>
            <person name="Copeland A."/>
            <person name="Barry K.W."/>
            <person name="Cichocki N."/>
            <person name="Veneault-Fourrey C."/>
            <person name="LaButti K."/>
            <person name="Lindquist E.A."/>
            <person name="Lipzen A."/>
            <person name="Lundell T."/>
            <person name="Morin E."/>
            <person name="Murat C."/>
            <person name="Sun H."/>
            <person name="Tunlid A."/>
            <person name="Henrissat B."/>
            <person name="Grigoriev I.V."/>
            <person name="Hibbett D.S."/>
            <person name="Martin F."/>
            <person name="Nordberg H.P."/>
            <person name="Cantor M.N."/>
            <person name="Hua S.X."/>
        </authorList>
    </citation>
    <scope>NUCLEOTIDE SEQUENCE [LARGE SCALE GENOMIC DNA]</scope>
    <source>
        <strain evidence="2 3">LaAM-08-1</strain>
    </source>
</reference>
<evidence type="ECO:0000256" key="1">
    <source>
        <dbReference type="SAM" id="MobiDB-lite"/>
    </source>
</evidence>
<gene>
    <name evidence="2" type="ORF">K443DRAFT_88029</name>
</gene>
<proteinExistence type="predicted"/>
<dbReference type="Proteomes" id="UP000054477">
    <property type="component" value="Unassembled WGS sequence"/>
</dbReference>
<evidence type="ECO:0008006" key="4">
    <source>
        <dbReference type="Google" id="ProtNLM"/>
    </source>
</evidence>
<dbReference type="OrthoDB" id="2107166at2759"/>
<feature type="region of interest" description="Disordered" evidence="1">
    <location>
        <begin position="143"/>
        <end position="200"/>
    </location>
</feature>
<reference evidence="3" key="2">
    <citation type="submission" date="2015-01" db="EMBL/GenBank/DDBJ databases">
        <title>Evolutionary Origins and Diversification of the Mycorrhizal Mutualists.</title>
        <authorList>
            <consortium name="DOE Joint Genome Institute"/>
            <consortium name="Mycorrhizal Genomics Consortium"/>
            <person name="Kohler A."/>
            <person name="Kuo A."/>
            <person name="Nagy L.G."/>
            <person name="Floudas D."/>
            <person name="Copeland A."/>
            <person name="Barry K.W."/>
            <person name="Cichocki N."/>
            <person name="Veneault-Fourrey C."/>
            <person name="LaButti K."/>
            <person name="Lindquist E.A."/>
            <person name="Lipzen A."/>
            <person name="Lundell T."/>
            <person name="Morin E."/>
            <person name="Murat C."/>
            <person name="Riley R."/>
            <person name="Ohm R."/>
            <person name="Sun H."/>
            <person name="Tunlid A."/>
            <person name="Henrissat B."/>
            <person name="Grigoriev I.V."/>
            <person name="Hibbett D.S."/>
            <person name="Martin F."/>
        </authorList>
    </citation>
    <scope>NUCLEOTIDE SEQUENCE [LARGE SCALE GENOMIC DNA]</scope>
    <source>
        <strain evidence="3">LaAM-08-1</strain>
    </source>
</reference>
<feature type="compositionally biased region" description="Polar residues" evidence="1">
    <location>
        <begin position="163"/>
        <end position="188"/>
    </location>
</feature>
<sequence length="200" mass="22141">MGRWTQYDEDEARLPEGMQRIGYDADSSRYTFRDKEGNIYQSAPRAEYGILTPVSDPVAEVLKSRPQAFATNGKQKSRSHSLSPVDQPPKTFHDFLPPNTLTSASSSESKKPLPTLPTTITPRERFIQAVRKTALPKMQGVVHSFQRSMTSARRASSSRKSSDTQCLLGTPKGSSNLERATSSVTAWSGRSRKSSLMEVS</sequence>
<dbReference type="AlphaFoldDB" id="A0A0C9YA40"/>
<feature type="compositionally biased region" description="Polar residues" evidence="1">
    <location>
        <begin position="69"/>
        <end position="84"/>
    </location>
</feature>
<protein>
    <recommendedName>
        <fullName evidence="4">Carbohydrate-binding module family 50 protein</fullName>
    </recommendedName>
</protein>